<keyword evidence="2" id="KW-1185">Reference proteome</keyword>
<dbReference type="Proteomes" id="UP000314294">
    <property type="component" value="Unassembled WGS sequence"/>
</dbReference>
<reference evidence="1 2" key="1">
    <citation type="submission" date="2019-03" db="EMBL/GenBank/DDBJ databases">
        <title>First draft genome of Liparis tanakae, snailfish: a comprehensive survey of snailfish specific genes.</title>
        <authorList>
            <person name="Kim W."/>
            <person name="Song I."/>
            <person name="Jeong J.-H."/>
            <person name="Kim D."/>
            <person name="Kim S."/>
            <person name="Ryu S."/>
            <person name="Song J.Y."/>
            <person name="Lee S.K."/>
        </authorList>
    </citation>
    <scope>NUCLEOTIDE SEQUENCE [LARGE SCALE GENOMIC DNA]</scope>
    <source>
        <tissue evidence="1">Muscle</tissue>
    </source>
</reference>
<organism evidence="1 2">
    <name type="scientific">Liparis tanakae</name>
    <name type="common">Tanaka's snailfish</name>
    <dbReference type="NCBI Taxonomy" id="230148"/>
    <lineage>
        <taxon>Eukaryota</taxon>
        <taxon>Metazoa</taxon>
        <taxon>Chordata</taxon>
        <taxon>Craniata</taxon>
        <taxon>Vertebrata</taxon>
        <taxon>Euteleostomi</taxon>
        <taxon>Actinopterygii</taxon>
        <taxon>Neopterygii</taxon>
        <taxon>Teleostei</taxon>
        <taxon>Neoteleostei</taxon>
        <taxon>Acanthomorphata</taxon>
        <taxon>Eupercaria</taxon>
        <taxon>Perciformes</taxon>
        <taxon>Cottioidei</taxon>
        <taxon>Cottales</taxon>
        <taxon>Liparidae</taxon>
        <taxon>Liparis</taxon>
    </lineage>
</organism>
<evidence type="ECO:0000313" key="1">
    <source>
        <dbReference type="EMBL" id="TNN84949.1"/>
    </source>
</evidence>
<sequence length="76" mass="8349">MAPDGSAAHNAAAGRTPGWMDVLNGLDESFIHSGVVEFRVEVKGQTHTQREVLQLHHLARLASPPQTSHIFIYYAL</sequence>
<accession>A0A4Z2J3Z9</accession>
<gene>
    <name evidence="1" type="ORF">EYF80_004994</name>
</gene>
<comment type="caution">
    <text evidence="1">The sequence shown here is derived from an EMBL/GenBank/DDBJ whole genome shotgun (WGS) entry which is preliminary data.</text>
</comment>
<proteinExistence type="predicted"/>
<name>A0A4Z2J3Z9_9TELE</name>
<protein>
    <submittedName>
        <fullName evidence="1">Uncharacterized protein</fullName>
    </submittedName>
</protein>
<evidence type="ECO:0000313" key="2">
    <source>
        <dbReference type="Proteomes" id="UP000314294"/>
    </source>
</evidence>
<dbReference type="AlphaFoldDB" id="A0A4Z2J3Z9"/>
<dbReference type="EMBL" id="SRLO01000024">
    <property type="protein sequence ID" value="TNN84949.1"/>
    <property type="molecule type" value="Genomic_DNA"/>
</dbReference>